<dbReference type="RefSeq" id="WP_346753332.1">
    <property type="nucleotide sequence ID" value="NZ_JAUJEA010000007.1"/>
</dbReference>
<keyword evidence="4" id="KW-1185">Reference proteome</keyword>
<dbReference type="Pfam" id="PF13517">
    <property type="entry name" value="FG-GAP_3"/>
    <property type="match status" value="2"/>
</dbReference>
<keyword evidence="1" id="KW-0732">Signal</keyword>
<organism evidence="3 4">
    <name type="scientific">Splendidivirga corallicola</name>
    <dbReference type="NCBI Taxonomy" id="3051826"/>
    <lineage>
        <taxon>Bacteria</taxon>
        <taxon>Pseudomonadati</taxon>
        <taxon>Bacteroidota</taxon>
        <taxon>Cytophagia</taxon>
        <taxon>Cytophagales</taxon>
        <taxon>Splendidivirgaceae</taxon>
        <taxon>Splendidivirga</taxon>
    </lineage>
</organism>
<name>A0ABT8KRB3_9BACT</name>
<dbReference type="InterPro" id="IPR028994">
    <property type="entry name" value="Integrin_alpha_N"/>
</dbReference>
<dbReference type="PANTHER" id="PTHR44103">
    <property type="entry name" value="PROPROTEIN CONVERTASE P"/>
    <property type="match status" value="1"/>
</dbReference>
<dbReference type="PANTHER" id="PTHR44103:SF1">
    <property type="entry name" value="PROPROTEIN CONVERTASE P"/>
    <property type="match status" value="1"/>
</dbReference>
<dbReference type="Proteomes" id="UP001172082">
    <property type="component" value="Unassembled WGS sequence"/>
</dbReference>
<evidence type="ECO:0000256" key="1">
    <source>
        <dbReference type="ARBA" id="ARBA00022729"/>
    </source>
</evidence>
<dbReference type="Pfam" id="PF18962">
    <property type="entry name" value="Por_Secre_tail"/>
    <property type="match status" value="1"/>
</dbReference>
<dbReference type="InterPro" id="IPR026444">
    <property type="entry name" value="Secre_tail"/>
</dbReference>
<evidence type="ECO:0000313" key="4">
    <source>
        <dbReference type="Proteomes" id="UP001172082"/>
    </source>
</evidence>
<gene>
    <name evidence="3" type="ORF">QQ008_18110</name>
</gene>
<comment type="caution">
    <text evidence="3">The sequence shown here is derived from an EMBL/GenBank/DDBJ whole genome shotgun (WGS) entry which is preliminary data.</text>
</comment>
<accession>A0ABT8KRB3</accession>
<evidence type="ECO:0000259" key="2">
    <source>
        <dbReference type="Pfam" id="PF18962"/>
    </source>
</evidence>
<dbReference type="InterPro" id="IPR013517">
    <property type="entry name" value="FG-GAP"/>
</dbReference>
<protein>
    <submittedName>
        <fullName evidence="3">FG-GAP-like repeat-containing protein</fullName>
    </submittedName>
</protein>
<dbReference type="NCBIfam" id="TIGR04183">
    <property type="entry name" value="Por_Secre_tail"/>
    <property type="match status" value="1"/>
</dbReference>
<dbReference type="EMBL" id="JAUJEA010000007">
    <property type="protein sequence ID" value="MDN5203307.1"/>
    <property type="molecule type" value="Genomic_DNA"/>
</dbReference>
<dbReference type="SUPFAM" id="SSF69318">
    <property type="entry name" value="Integrin alpha N-terminal domain"/>
    <property type="match status" value="2"/>
</dbReference>
<evidence type="ECO:0000313" key="3">
    <source>
        <dbReference type="EMBL" id="MDN5203307.1"/>
    </source>
</evidence>
<proteinExistence type="predicted"/>
<dbReference type="Gene3D" id="2.130.10.130">
    <property type="entry name" value="Integrin alpha, N-terminal"/>
    <property type="match status" value="2"/>
</dbReference>
<reference evidence="3" key="1">
    <citation type="submission" date="2023-06" db="EMBL/GenBank/DDBJ databases">
        <title>Genomic of Parafulvivirga corallium.</title>
        <authorList>
            <person name="Wang G."/>
        </authorList>
    </citation>
    <scope>NUCLEOTIDE SEQUENCE</scope>
    <source>
        <strain evidence="3">BMA10</strain>
    </source>
</reference>
<sequence>MAKIKTVLILILICIHVKTLAQFSFQFDNSIEIQIQGQSLAYGWSGGLNAGQYNTIDLNNDGIEDLVIYDRTSNRLITFLNDNNQFVYQPEYEYFFPEDVNSWLVLADFNCDGKKDIFTSTTGGIKVYENTSENTLSWQSVADPLFTQGSSSQINLQVNSSDIPAIEDIDGDGDLDILVFNFFSGGTIEYHQNQSIETSGNCNNLDFVRVDRNWGKFEECNCGDYAFGEFCPNGSRIARRPEHAGGKALLAFDNDGDGDKDILFGDEECEELVFFENEGSSIEAIMLSFNDQFPNTTNAIQFPIFPAAYYEDLDFDGIKDLIVAPNTAFNVNNQIDFARSSRFYKNSGSNDQPIFNFSTNNFLQNEMIDLGENASPLFFDMDVDGDADLLVASGGMVQPDGFYGTISLYENIGTPVAPIYNLIDNDYLGFSNLKFRNLQIQLTDVNQDNRPDLVFSGIETQDKDIYYLPNSGNVGSQFNINDRTKIPQSLNEQDNPYIFDIDQDGLSDLLIGKATGRIEHYRNTGNGSYELVTNEFFNIADDIFKRNPSIAIGDINADAKVDFLVTDATGKISIWNDLFEQLDGPSLPQTNILNHTLLNDNIDIRLGRFNRLTLQDIDGDGLADLTIGSTLGGIQYLKNVSERVPGGENQKLSLKLFPNPSLNNQTLKIQANDDASIAVYSVLGTLIMSDIELRNLQILQLDLSFLANGVYIVRGRGNNLGEASERLLIQK</sequence>
<feature type="domain" description="Secretion system C-terminal sorting" evidence="2">
    <location>
        <begin position="656"/>
        <end position="719"/>
    </location>
</feature>